<keyword evidence="9" id="KW-1185">Reference proteome</keyword>
<evidence type="ECO:0000256" key="1">
    <source>
        <dbReference type="ARBA" id="ARBA00006622"/>
    </source>
</evidence>
<evidence type="ECO:0000313" key="8">
    <source>
        <dbReference type="EMBL" id="GGG89214.1"/>
    </source>
</evidence>
<proteinExistence type="inferred from homology"/>
<dbReference type="GO" id="GO:0019448">
    <property type="term" value="P:L-cysteine catabolic process"/>
    <property type="evidence" value="ECO:0007669"/>
    <property type="project" value="TreeGrafter"/>
</dbReference>
<sequence length="194" mass="22711">MNSTKIPQDPVQTLSELISVLDEEERANYTTILKSLNLPITEFEKYATWSNTCYTRNCIVENENFELILICWENEQSTPVHDHGGEECWVRFLKGEFKENIYKENDEGQLDIVKTTRTQSGDISYMVDFMGYHNLENLSNKRSMSLHLYAKPIKDCNVYDVKRNKFVRKELSYDTLEGIQQTKTKKTKKSICLN</sequence>
<dbReference type="InterPro" id="IPR010300">
    <property type="entry name" value="CDO_1"/>
</dbReference>
<evidence type="ECO:0008006" key="10">
    <source>
        <dbReference type="Google" id="ProtNLM"/>
    </source>
</evidence>
<accession>A0A917HU31</accession>
<keyword evidence="4" id="KW-0560">Oxidoreductase</keyword>
<feature type="cross-link" description="3'-(S-cysteinyl)-tyrosine (Cys-Tyr)" evidence="6">
    <location>
        <begin position="88"/>
        <end position="149"/>
    </location>
</feature>
<keyword evidence="2 7" id="KW-0479">Metal-binding</keyword>
<evidence type="ECO:0000313" key="9">
    <source>
        <dbReference type="Proteomes" id="UP000633278"/>
    </source>
</evidence>
<comment type="similarity">
    <text evidence="1">Belongs to the cysteine dioxygenase family.</text>
</comment>
<feature type="binding site" evidence="7">
    <location>
        <position position="83"/>
    </location>
    <ligand>
        <name>Fe cation</name>
        <dbReference type="ChEBI" id="CHEBI:24875"/>
        <note>catalytic</note>
    </ligand>
</feature>
<keyword evidence="3" id="KW-0223">Dioxygenase</keyword>
<keyword evidence="5 7" id="KW-0408">Iron</keyword>
<organism evidence="8 9">
    <name type="scientific">Polaribacter pacificus</name>
    <dbReference type="NCBI Taxonomy" id="1775173"/>
    <lineage>
        <taxon>Bacteria</taxon>
        <taxon>Pseudomonadati</taxon>
        <taxon>Bacteroidota</taxon>
        <taxon>Flavobacteriia</taxon>
        <taxon>Flavobacteriales</taxon>
        <taxon>Flavobacteriaceae</taxon>
    </lineage>
</organism>
<evidence type="ECO:0000256" key="5">
    <source>
        <dbReference type="ARBA" id="ARBA00023004"/>
    </source>
</evidence>
<evidence type="ECO:0000256" key="4">
    <source>
        <dbReference type="ARBA" id="ARBA00023002"/>
    </source>
</evidence>
<dbReference type="AlphaFoldDB" id="A0A917HU31"/>
<evidence type="ECO:0000256" key="2">
    <source>
        <dbReference type="ARBA" id="ARBA00022723"/>
    </source>
</evidence>
<name>A0A917HU31_9FLAO</name>
<dbReference type="Pfam" id="PF05995">
    <property type="entry name" value="CDO_I"/>
    <property type="match status" value="1"/>
</dbReference>
<reference evidence="8" key="2">
    <citation type="submission" date="2020-09" db="EMBL/GenBank/DDBJ databases">
        <authorList>
            <person name="Sun Q."/>
            <person name="Zhou Y."/>
        </authorList>
    </citation>
    <scope>NUCLEOTIDE SEQUENCE</scope>
    <source>
        <strain evidence="8">CGMCC 1.15763</strain>
    </source>
</reference>
<dbReference type="SUPFAM" id="SSF51182">
    <property type="entry name" value="RmlC-like cupins"/>
    <property type="match status" value="1"/>
</dbReference>
<comment type="caution">
    <text evidence="8">The sequence shown here is derived from an EMBL/GenBank/DDBJ whole genome shotgun (WGS) entry which is preliminary data.</text>
</comment>
<gene>
    <name evidence="8" type="ORF">GCM10011416_02040</name>
</gene>
<reference evidence="8" key="1">
    <citation type="journal article" date="2014" name="Int. J. Syst. Evol. Microbiol.">
        <title>Complete genome sequence of Corynebacterium casei LMG S-19264T (=DSM 44701T), isolated from a smear-ripened cheese.</title>
        <authorList>
            <consortium name="US DOE Joint Genome Institute (JGI-PGF)"/>
            <person name="Walter F."/>
            <person name="Albersmeier A."/>
            <person name="Kalinowski J."/>
            <person name="Ruckert C."/>
        </authorList>
    </citation>
    <scope>NUCLEOTIDE SEQUENCE</scope>
    <source>
        <strain evidence="8">CGMCC 1.15763</strain>
    </source>
</reference>
<dbReference type="GO" id="GO:0008198">
    <property type="term" value="F:ferrous iron binding"/>
    <property type="evidence" value="ECO:0007669"/>
    <property type="project" value="TreeGrafter"/>
</dbReference>
<dbReference type="InterPro" id="IPR014710">
    <property type="entry name" value="RmlC-like_jellyroll"/>
</dbReference>
<feature type="binding site" evidence="7">
    <location>
        <position position="81"/>
    </location>
    <ligand>
        <name>Fe cation</name>
        <dbReference type="ChEBI" id="CHEBI:24875"/>
        <note>catalytic</note>
    </ligand>
</feature>
<protein>
    <recommendedName>
        <fullName evidence="10">Cysteine dioxygenase</fullName>
    </recommendedName>
</protein>
<dbReference type="Proteomes" id="UP000633278">
    <property type="component" value="Unassembled WGS sequence"/>
</dbReference>
<dbReference type="Gene3D" id="2.60.120.10">
    <property type="entry name" value="Jelly Rolls"/>
    <property type="match status" value="1"/>
</dbReference>
<dbReference type="EMBL" id="BMJW01000001">
    <property type="protein sequence ID" value="GGG89214.1"/>
    <property type="molecule type" value="Genomic_DNA"/>
</dbReference>
<dbReference type="GO" id="GO:0017172">
    <property type="term" value="F:cysteine dioxygenase activity"/>
    <property type="evidence" value="ECO:0007669"/>
    <property type="project" value="TreeGrafter"/>
</dbReference>
<dbReference type="CDD" id="cd10548">
    <property type="entry name" value="cupin_CDO"/>
    <property type="match status" value="1"/>
</dbReference>
<dbReference type="RefSeq" id="WP_188597413.1">
    <property type="nucleotide sequence ID" value="NZ_BMJW01000001.1"/>
</dbReference>
<dbReference type="PANTHER" id="PTHR12918:SF1">
    <property type="entry name" value="CYSTEINE DIOXYGENASE TYPE 1"/>
    <property type="match status" value="1"/>
</dbReference>
<keyword evidence="6" id="KW-0883">Thioether bond</keyword>
<evidence type="ECO:0000256" key="7">
    <source>
        <dbReference type="PIRSR" id="PIRSR610300-51"/>
    </source>
</evidence>
<evidence type="ECO:0000256" key="6">
    <source>
        <dbReference type="PIRSR" id="PIRSR610300-50"/>
    </source>
</evidence>
<evidence type="ECO:0000256" key="3">
    <source>
        <dbReference type="ARBA" id="ARBA00022964"/>
    </source>
</evidence>
<dbReference type="PANTHER" id="PTHR12918">
    <property type="entry name" value="CYSTEINE DIOXYGENASE"/>
    <property type="match status" value="1"/>
</dbReference>
<dbReference type="InterPro" id="IPR011051">
    <property type="entry name" value="RmlC_Cupin_sf"/>
</dbReference>
<feature type="binding site" evidence="7">
    <location>
        <position position="133"/>
    </location>
    <ligand>
        <name>Fe cation</name>
        <dbReference type="ChEBI" id="CHEBI:24875"/>
        <note>catalytic</note>
    </ligand>
</feature>